<proteinExistence type="predicted"/>
<name>A0ACB6ZBU7_THEGA</name>
<gene>
    <name evidence="1" type="ORF">BDM02DRAFT_3098557</name>
</gene>
<evidence type="ECO:0000313" key="1">
    <source>
        <dbReference type="EMBL" id="KAF9647155.1"/>
    </source>
</evidence>
<reference evidence="1" key="2">
    <citation type="journal article" date="2020" name="Nat. Commun.">
        <title>Large-scale genome sequencing of mycorrhizal fungi provides insights into the early evolution of symbiotic traits.</title>
        <authorList>
            <person name="Miyauchi S."/>
            <person name="Kiss E."/>
            <person name="Kuo A."/>
            <person name="Drula E."/>
            <person name="Kohler A."/>
            <person name="Sanchez-Garcia M."/>
            <person name="Morin E."/>
            <person name="Andreopoulos B."/>
            <person name="Barry K.W."/>
            <person name="Bonito G."/>
            <person name="Buee M."/>
            <person name="Carver A."/>
            <person name="Chen C."/>
            <person name="Cichocki N."/>
            <person name="Clum A."/>
            <person name="Culley D."/>
            <person name="Crous P.W."/>
            <person name="Fauchery L."/>
            <person name="Girlanda M."/>
            <person name="Hayes R.D."/>
            <person name="Keri Z."/>
            <person name="LaButti K."/>
            <person name="Lipzen A."/>
            <person name="Lombard V."/>
            <person name="Magnuson J."/>
            <person name="Maillard F."/>
            <person name="Murat C."/>
            <person name="Nolan M."/>
            <person name="Ohm R.A."/>
            <person name="Pangilinan J."/>
            <person name="Pereira M.F."/>
            <person name="Perotto S."/>
            <person name="Peter M."/>
            <person name="Pfister S."/>
            <person name="Riley R."/>
            <person name="Sitrit Y."/>
            <person name="Stielow J.B."/>
            <person name="Szollosi G."/>
            <person name="Zifcakova L."/>
            <person name="Stursova M."/>
            <person name="Spatafora J.W."/>
            <person name="Tedersoo L."/>
            <person name="Vaario L.M."/>
            <person name="Yamada A."/>
            <person name="Yan M."/>
            <person name="Wang P."/>
            <person name="Xu J."/>
            <person name="Bruns T."/>
            <person name="Baldrian P."/>
            <person name="Vilgalys R."/>
            <person name="Dunand C."/>
            <person name="Henrissat B."/>
            <person name="Grigoriev I.V."/>
            <person name="Hibbett D."/>
            <person name="Nagy L.G."/>
            <person name="Martin F.M."/>
        </authorList>
    </citation>
    <scope>NUCLEOTIDE SEQUENCE</scope>
    <source>
        <strain evidence="1">P2</strain>
    </source>
</reference>
<reference evidence="1" key="1">
    <citation type="submission" date="2019-10" db="EMBL/GenBank/DDBJ databases">
        <authorList>
            <consortium name="DOE Joint Genome Institute"/>
            <person name="Kuo A."/>
            <person name="Miyauchi S."/>
            <person name="Kiss E."/>
            <person name="Drula E."/>
            <person name="Kohler A."/>
            <person name="Sanchez-Garcia M."/>
            <person name="Andreopoulos B."/>
            <person name="Barry K.W."/>
            <person name="Bonito G."/>
            <person name="Buee M."/>
            <person name="Carver A."/>
            <person name="Chen C."/>
            <person name="Cichocki N."/>
            <person name="Clum A."/>
            <person name="Culley D."/>
            <person name="Crous P.W."/>
            <person name="Fauchery L."/>
            <person name="Girlanda M."/>
            <person name="Hayes R."/>
            <person name="Keri Z."/>
            <person name="Labutti K."/>
            <person name="Lipzen A."/>
            <person name="Lombard V."/>
            <person name="Magnuson J."/>
            <person name="Maillard F."/>
            <person name="Morin E."/>
            <person name="Murat C."/>
            <person name="Nolan M."/>
            <person name="Ohm R."/>
            <person name="Pangilinan J."/>
            <person name="Pereira M."/>
            <person name="Perotto S."/>
            <person name="Peter M."/>
            <person name="Riley R."/>
            <person name="Sitrit Y."/>
            <person name="Stielow B."/>
            <person name="Szollosi G."/>
            <person name="Zifcakova L."/>
            <person name="Stursova M."/>
            <person name="Spatafora J.W."/>
            <person name="Tedersoo L."/>
            <person name="Vaario L.-M."/>
            <person name="Yamada A."/>
            <person name="Yan M."/>
            <person name="Wang P."/>
            <person name="Xu J."/>
            <person name="Bruns T."/>
            <person name="Baldrian P."/>
            <person name="Vilgalys R."/>
            <person name="Henrissat B."/>
            <person name="Grigoriev I.V."/>
            <person name="Hibbett D."/>
            <person name="Nagy L.G."/>
            <person name="Martin F.M."/>
        </authorList>
    </citation>
    <scope>NUCLEOTIDE SEQUENCE</scope>
    <source>
        <strain evidence="1">P2</strain>
    </source>
</reference>
<comment type="caution">
    <text evidence="1">The sequence shown here is derived from an EMBL/GenBank/DDBJ whole genome shotgun (WGS) entry which is preliminary data.</text>
</comment>
<evidence type="ECO:0000313" key="2">
    <source>
        <dbReference type="Proteomes" id="UP000886501"/>
    </source>
</evidence>
<sequence length="350" mass="37878">MASASATTPTLPSTQTVWKIVRKGVPAKALVKEENAPVPKKIPKGNVLVKIQAASLNPVGYKMMRMAPNSFLKRIAEYDFAGEVVDANGNLQFKVGDQVFGSIPVGESFKTGQGALAQYTYVPAKATAHRPEGITPNEASGIAIVALTAYTALYHIGKLEAGQRIFVNGGSTSVGIYTIQLAKALGCKVYASASGKNEEFLKSLGVDEFYDYTKQPIHEALVQNPPSSKFDVIFEAVGHAYIPLYTHSEAYLAPNGTYISVGPTPDGFSETLSLLWNFFMHPKWAGGTKRRFEILRINKTGELLDEIAKAITDGKVKPVIDSVYKFEDVLSAYDKILTGHARGKVVVEVS</sequence>
<dbReference type="EMBL" id="MU118040">
    <property type="protein sequence ID" value="KAF9647155.1"/>
    <property type="molecule type" value="Genomic_DNA"/>
</dbReference>
<protein>
    <submittedName>
        <fullName evidence="1">NAD(P)-binding protein</fullName>
    </submittedName>
</protein>
<organism evidence="1 2">
    <name type="scientific">Thelephora ganbajun</name>
    <name type="common">Ganba fungus</name>
    <dbReference type="NCBI Taxonomy" id="370292"/>
    <lineage>
        <taxon>Eukaryota</taxon>
        <taxon>Fungi</taxon>
        <taxon>Dikarya</taxon>
        <taxon>Basidiomycota</taxon>
        <taxon>Agaricomycotina</taxon>
        <taxon>Agaricomycetes</taxon>
        <taxon>Thelephorales</taxon>
        <taxon>Thelephoraceae</taxon>
        <taxon>Thelephora</taxon>
    </lineage>
</organism>
<keyword evidence="2" id="KW-1185">Reference proteome</keyword>
<accession>A0ACB6ZBU7</accession>
<dbReference type="Proteomes" id="UP000886501">
    <property type="component" value="Unassembled WGS sequence"/>
</dbReference>